<gene>
    <name evidence="1" type="ORF">S01H1_78790</name>
</gene>
<dbReference type="EMBL" id="BARS01053054">
    <property type="protein sequence ID" value="GAG48286.1"/>
    <property type="molecule type" value="Genomic_DNA"/>
</dbReference>
<organism evidence="1">
    <name type="scientific">marine sediment metagenome</name>
    <dbReference type="NCBI Taxonomy" id="412755"/>
    <lineage>
        <taxon>unclassified sequences</taxon>
        <taxon>metagenomes</taxon>
        <taxon>ecological metagenomes</taxon>
    </lineage>
</organism>
<feature type="non-terminal residue" evidence="1">
    <location>
        <position position="1"/>
    </location>
</feature>
<evidence type="ECO:0000313" key="1">
    <source>
        <dbReference type="EMBL" id="GAG48286.1"/>
    </source>
</evidence>
<comment type="caution">
    <text evidence="1">The sequence shown here is derived from an EMBL/GenBank/DDBJ whole genome shotgun (WGS) entry which is preliminary data.</text>
</comment>
<name>X0ZIY6_9ZZZZ</name>
<reference evidence="1" key="1">
    <citation type="journal article" date="2014" name="Front. Microbiol.">
        <title>High frequency of phylogenetically diverse reductive dehalogenase-homologous genes in deep subseafloor sedimentary metagenomes.</title>
        <authorList>
            <person name="Kawai M."/>
            <person name="Futagami T."/>
            <person name="Toyoda A."/>
            <person name="Takaki Y."/>
            <person name="Nishi S."/>
            <person name="Hori S."/>
            <person name="Arai W."/>
            <person name="Tsubouchi T."/>
            <person name="Morono Y."/>
            <person name="Uchiyama I."/>
            <person name="Ito T."/>
            <person name="Fujiyama A."/>
            <person name="Inagaki F."/>
            <person name="Takami H."/>
        </authorList>
    </citation>
    <scope>NUCLEOTIDE SEQUENCE</scope>
    <source>
        <strain evidence="1">Expedition CK06-06</strain>
    </source>
</reference>
<accession>X0ZIY6</accession>
<protein>
    <submittedName>
        <fullName evidence="1">Uncharacterized protein</fullName>
    </submittedName>
</protein>
<proteinExistence type="predicted"/>
<dbReference type="AlphaFoldDB" id="X0ZIY6"/>
<sequence length="82" mass="9468">DKEDWWRKFSSVQEREEALAQTPDFRPEELIATMPQEAQRLVHDYVYNGDDIPDAVEEMLEGMAEGLGISVDELLNMLVDNK</sequence>